<accession>A0A183IUN0</accession>
<reference evidence="1 2" key="2">
    <citation type="submission" date="2018-11" db="EMBL/GenBank/DDBJ databases">
        <authorList>
            <consortium name="Pathogen Informatics"/>
        </authorList>
    </citation>
    <scope>NUCLEOTIDE SEQUENCE [LARGE SCALE GENOMIC DNA]</scope>
</reference>
<dbReference type="Proteomes" id="UP000270296">
    <property type="component" value="Unassembled WGS sequence"/>
</dbReference>
<sequence length="81" mass="9225">MVREKSVSVVQLCYSLCKTCLEDQPNKDECCELALKLLKRCEDGCNDSFVVGNSLWQELDDADSPLLEKILNCLEVNIKER</sequence>
<reference evidence="3" key="1">
    <citation type="submission" date="2016-06" db="UniProtKB">
        <authorList>
            <consortium name="WormBaseParasite"/>
        </authorList>
    </citation>
    <scope>IDENTIFICATION</scope>
</reference>
<evidence type="ECO:0000313" key="1">
    <source>
        <dbReference type="EMBL" id="VDP12720.1"/>
    </source>
</evidence>
<dbReference type="EMBL" id="UZAM01010531">
    <property type="protein sequence ID" value="VDP12720.1"/>
    <property type="molecule type" value="Genomic_DNA"/>
</dbReference>
<proteinExistence type="predicted"/>
<organism evidence="3">
    <name type="scientific">Soboliphyme baturini</name>
    <dbReference type="NCBI Taxonomy" id="241478"/>
    <lineage>
        <taxon>Eukaryota</taxon>
        <taxon>Metazoa</taxon>
        <taxon>Ecdysozoa</taxon>
        <taxon>Nematoda</taxon>
        <taxon>Enoplea</taxon>
        <taxon>Dorylaimia</taxon>
        <taxon>Dioctophymatida</taxon>
        <taxon>Dioctophymatoidea</taxon>
        <taxon>Soboliphymatidae</taxon>
        <taxon>Soboliphyme</taxon>
    </lineage>
</organism>
<gene>
    <name evidence="1" type="ORF">SBAD_LOCUS7327</name>
</gene>
<keyword evidence="2" id="KW-1185">Reference proteome</keyword>
<dbReference type="AlphaFoldDB" id="A0A183IUN0"/>
<name>A0A183IUN0_9BILA</name>
<dbReference type="WBParaSite" id="SBAD_0000760101-mRNA-1">
    <property type="protein sequence ID" value="SBAD_0000760101-mRNA-1"/>
    <property type="gene ID" value="SBAD_0000760101"/>
</dbReference>
<evidence type="ECO:0000313" key="2">
    <source>
        <dbReference type="Proteomes" id="UP000270296"/>
    </source>
</evidence>
<evidence type="ECO:0000313" key="3">
    <source>
        <dbReference type="WBParaSite" id="SBAD_0000760101-mRNA-1"/>
    </source>
</evidence>
<protein>
    <submittedName>
        <fullName evidence="1 3">Uncharacterized protein</fullName>
    </submittedName>
</protein>